<gene>
    <name evidence="1" type="ORF">JZ751_008986</name>
</gene>
<keyword evidence="2" id="KW-1185">Reference proteome</keyword>
<protein>
    <submittedName>
        <fullName evidence="1">Uncharacterized protein</fullName>
    </submittedName>
</protein>
<evidence type="ECO:0000313" key="2">
    <source>
        <dbReference type="Proteomes" id="UP000824540"/>
    </source>
</evidence>
<sequence length="84" mass="9279">MFPEINTKLSPASVPAIPGFVLWKQWNLNSTHLPDITLNISLPAFIIREPRACLLYAAGHLYRPVRCHSDPHSTLPPTVQPGGP</sequence>
<name>A0A8T2P274_9TELE</name>
<dbReference type="EMBL" id="JAFBMS010000017">
    <property type="protein sequence ID" value="KAG9345830.1"/>
    <property type="molecule type" value="Genomic_DNA"/>
</dbReference>
<accession>A0A8T2P274</accession>
<reference evidence="1" key="1">
    <citation type="thesis" date="2021" institute="BYU ScholarsArchive" country="Provo, UT, USA">
        <title>Applications of and Algorithms for Genome Assembly and Genomic Analyses with an Emphasis on Marine Teleosts.</title>
        <authorList>
            <person name="Pickett B.D."/>
        </authorList>
    </citation>
    <scope>NUCLEOTIDE SEQUENCE</scope>
    <source>
        <strain evidence="1">HI-2016</strain>
    </source>
</reference>
<evidence type="ECO:0000313" key="1">
    <source>
        <dbReference type="EMBL" id="KAG9345830.1"/>
    </source>
</evidence>
<comment type="caution">
    <text evidence="1">The sequence shown here is derived from an EMBL/GenBank/DDBJ whole genome shotgun (WGS) entry which is preliminary data.</text>
</comment>
<dbReference type="Proteomes" id="UP000824540">
    <property type="component" value="Unassembled WGS sequence"/>
</dbReference>
<proteinExistence type="predicted"/>
<organism evidence="1 2">
    <name type="scientific">Albula glossodonta</name>
    <name type="common">roundjaw bonefish</name>
    <dbReference type="NCBI Taxonomy" id="121402"/>
    <lineage>
        <taxon>Eukaryota</taxon>
        <taxon>Metazoa</taxon>
        <taxon>Chordata</taxon>
        <taxon>Craniata</taxon>
        <taxon>Vertebrata</taxon>
        <taxon>Euteleostomi</taxon>
        <taxon>Actinopterygii</taxon>
        <taxon>Neopterygii</taxon>
        <taxon>Teleostei</taxon>
        <taxon>Albuliformes</taxon>
        <taxon>Albulidae</taxon>
        <taxon>Albula</taxon>
    </lineage>
</organism>
<dbReference type="AlphaFoldDB" id="A0A8T2P274"/>